<keyword evidence="3" id="KW-1185">Reference proteome</keyword>
<dbReference type="EMBL" id="JBHSWU010001266">
    <property type="protein sequence ID" value="MFC6726624.1"/>
    <property type="molecule type" value="Genomic_DNA"/>
</dbReference>
<name>A0ABD5S4R7_9EURY</name>
<reference evidence="2 3" key="1">
    <citation type="journal article" date="2019" name="Int. J. Syst. Evol. Microbiol.">
        <title>The Global Catalogue of Microorganisms (GCM) 10K type strain sequencing project: providing services to taxonomists for standard genome sequencing and annotation.</title>
        <authorList>
            <consortium name="The Broad Institute Genomics Platform"/>
            <consortium name="The Broad Institute Genome Sequencing Center for Infectious Disease"/>
            <person name="Wu L."/>
            <person name="Ma J."/>
        </authorList>
    </citation>
    <scope>NUCLEOTIDE SEQUENCE [LARGE SCALE GENOMIC DNA]</scope>
    <source>
        <strain evidence="2 3">NBRC 111368</strain>
    </source>
</reference>
<evidence type="ECO:0000256" key="1">
    <source>
        <dbReference type="SAM" id="MobiDB-lite"/>
    </source>
</evidence>
<organism evidence="2 3">
    <name type="scientific">Halobium palmae</name>
    <dbReference type="NCBI Taxonomy" id="1776492"/>
    <lineage>
        <taxon>Archaea</taxon>
        <taxon>Methanobacteriati</taxon>
        <taxon>Methanobacteriota</taxon>
        <taxon>Stenosarchaea group</taxon>
        <taxon>Halobacteria</taxon>
        <taxon>Halobacteriales</taxon>
        <taxon>Haloferacaceae</taxon>
        <taxon>Halobium</taxon>
    </lineage>
</organism>
<protein>
    <submittedName>
        <fullName evidence="2">Conditioned medium-induced protein 4</fullName>
    </submittedName>
</protein>
<evidence type="ECO:0000313" key="2">
    <source>
        <dbReference type="EMBL" id="MFC6726624.1"/>
    </source>
</evidence>
<feature type="region of interest" description="Disordered" evidence="1">
    <location>
        <begin position="46"/>
        <end position="65"/>
    </location>
</feature>
<comment type="caution">
    <text evidence="2">The sequence shown here is derived from an EMBL/GenBank/DDBJ whole genome shotgun (WGS) entry which is preliminary data.</text>
</comment>
<dbReference type="AlphaFoldDB" id="A0ABD5S4R7"/>
<proteinExistence type="predicted"/>
<accession>A0ABD5S4R7</accession>
<feature type="compositionally biased region" description="Acidic residues" evidence="1">
    <location>
        <begin position="55"/>
        <end position="65"/>
    </location>
</feature>
<gene>
    <name evidence="2" type="ORF">ACFQE1_20090</name>
</gene>
<dbReference type="Proteomes" id="UP001596328">
    <property type="component" value="Unassembled WGS sequence"/>
</dbReference>
<sequence length="65" mass="7474">EGDVRRYSDVVEADLRSTRANDRFRDEFAELLTDSDISDTYAHEAREDGLRDATEDLESESDLSF</sequence>
<evidence type="ECO:0000313" key="3">
    <source>
        <dbReference type="Proteomes" id="UP001596328"/>
    </source>
</evidence>
<feature type="non-terminal residue" evidence="2">
    <location>
        <position position="1"/>
    </location>
</feature>